<evidence type="ECO:0000256" key="5">
    <source>
        <dbReference type="SAM" id="SignalP"/>
    </source>
</evidence>
<dbReference type="PANTHER" id="PTHR11596">
    <property type="entry name" value="ALKALINE PHOSPHATASE"/>
    <property type="match status" value="1"/>
</dbReference>
<dbReference type="Pfam" id="PF00245">
    <property type="entry name" value="Alk_phosphatase"/>
    <property type="match status" value="3"/>
</dbReference>
<feature type="binding site" evidence="3">
    <location>
        <position position="485"/>
    </location>
    <ligand>
        <name>Mg(2+)</name>
        <dbReference type="ChEBI" id="CHEBI:18420"/>
    </ligand>
</feature>
<dbReference type="InterPro" id="IPR001952">
    <property type="entry name" value="Alkaline_phosphatase"/>
</dbReference>
<dbReference type="GO" id="GO:0008081">
    <property type="term" value="F:phosphoric diester hydrolase activity"/>
    <property type="evidence" value="ECO:0007669"/>
    <property type="project" value="InterPro"/>
</dbReference>
<dbReference type="SUPFAM" id="SSF53649">
    <property type="entry name" value="Alkaline phosphatase-like"/>
    <property type="match status" value="1"/>
</dbReference>
<comment type="cofactor">
    <cofactor evidence="3">
        <name>Mg(2+)</name>
        <dbReference type="ChEBI" id="CHEBI:18420"/>
    </cofactor>
    <text evidence="3">Binds 1 Mg(2+) ion.</text>
</comment>
<evidence type="ECO:0000256" key="2">
    <source>
        <dbReference type="PIRSR" id="PIRSR601952-1"/>
    </source>
</evidence>
<dbReference type="AlphaFoldDB" id="A0A7K1GLJ0"/>
<dbReference type="GO" id="GO:0006629">
    <property type="term" value="P:lipid metabolic process"/>
    <property type="evidence" value="ECO:0007669"/>
    <property type="project" value="InterPro"/>
</dbReference>
<dbReference type="InterPro" id="IPR017946">
    <property type="entry name" value="PLC-like_Pdiesterase_TIM-brl"/>
</dbReference>
<feature type="signal peptide" evidence="5">
    <location>
        <begin position="1"/>
        <end position="19"/>
    </location>
</feature>
<feature type="binding site" evidence="3">
    <location>
        <position position="285"/>
    </location>
    <ligand>
        <name>Mg(2+)</name>
        <dbReference type="ChEBI" id="CHEBI:18420"/>
    </ligand>
</feature>
<dbReference type="GO" id="GO:0046872">
    <property type="term" value="F:metal ion binding"/>
    <property type="evidence" value="ECO:0007669"/>
    <property type="project" value="UniProtKB-KW"/>
</dbReference>
<dbReference type="OrthoDB" id="9794455at2"/>
<feature type="binding site" evidence="3">
    <location>
        <position position="494"/>
    </location>
    <ligand>
        <name>Zn(2+)</name>
        <dbReference type="ChEBI" id="CHEBI:29105"/>
        <label>2</label>
    </ligand>
</feature>
<dbReference type="Pfam" id="PF13653">
    <property type="entry name" value="GDPD_2"/>
    <property type="match status" value="1"/>
</dbReference>
<evidence type="ECO:0000256" key="4">
    <source>
        <dbReference type="RuleBase" id="RU003946"/>
    </source>
</evidence>
<feature type="active site" description="Phosphoserine intermediate" evidence="2">
    <location>
        <position position="326"/>
    </location>
</feature>
<organism evidence="6 7">
    <name type="scientific">Myroides pelagicus</name>
    <dbReference type="NCBI Taxonomy" id="270914"/>
    <lineage>
        <taxon>Bacteria</taxon>
        <taxon>Pseudomonadati</taxon>
        <taxon>Bacteroidota</taxon>
        <taxon>Flavobacteriia</taxon>
        <taxon>Flavobacteriales</taxon>
        <taxon>Flavobacteriaceae</taxon>
        <taxon>Myroides</taxon>
    </lineage>
</organism>
<accession>A0A7K1GLJ0</accession>
<dbReference type="SMART" id="SM00098">
    <property type="entry name" value="alkPPc"/>
    <property type="match status" value="1"/>
</dbReference>
<dbReference type="GO" id="GO:0004035">
    <property type="term" value="F:alkaline phosphatase activity"/>
    <property type="evidence" value="ECO:0007669"/>
    <property type="project" value="TreeGrafter"/>
</dbReference>
<evidence type="ECO:0000313" key="7">
    <source>
        <dbReference type="Proteomes" id="UP000488936"/>
    </source>
</evidence>
<dbReference type="RefSeq" id="WP_155035741.1">
    <property type="nucleotide sequence ID" value="NZ_JBHTIG010000014.1"/>
</dbReference>
<feature type="binding site" evidence="3">
    <location>
        <position position="533"/>
    </location>
    <ligand>
        <name>Zn(2+)</name>
        <dbReference type="ChEBI" id="CHEBI:29105"/>
        <label>2</label>
    </ligand>
</feature>
<feature type="chain" id="PRO_5029650516" evidence="5">
    <location>
        <begin position="20"/>
        <end position="598"/>
    </location>
</feature>
<keyword evidence="7" id="KW-1185">Reference proteome</keyword>
<proteinExistence type="inferred from homology"/>
<evidence type="ECO:0000313" key="6">
    <source>
        <dbReference type="EMBL" id="MTH29745.1"/>
    </source>
</evidence>
<feature type="binding site" evidence="3">
    <location>
        <position position="379"/>
    </location>
    <ligand>
        <name>Mg(2+)</name>
        <dbReference type="ChEBI" id="CHEBI:18420"/>
    </ligand>
</feature>
<dbReference type="CDD" id="cd16012">
    <property type="entry name" value="ALP"/>
    <property type="match status" value="1"/>
</dbReference>
<keyword evidence="5" id="KW-0732">Signal</keyword>
<keyword evidence="3" id="KW-0862">Zinc</keyword>
<keyword evidence="3" id="KW-0479">Metal-binding</keyword>
<evidence type="ECO:0000256" key="3">
    <source>
        <dbReference type="PIRSR" id="PIRSR601952-2"/>
    </source>
</evidence>
<name>A0A7K1GLJ0_9FLAO</name>
<dbReference type="Gene3D" id="3.20.20.190">
    <property type="entry name" value="Phosphatidylinositol (PI) phosphodiesterase"/>
    <property type="match status" value="1"/>
</dbReference>
<keyword evidence="3" id="KW-0460">Magnesium</keyword>
<reference evidence="6 7" key="1">
    <citation type="journal article" date="2006" name="Int. J. Syst. Evol. Microbiol.">
        <title>Myroides pelagicus sp. nov., isolated from seawater in Thailand.</title>
        <authorList>
            <person name="Yoon J."/>
            <person name="Maneerat S."/>
            <person name="Kawai F."/>
            <person name="Yokota A."/>
        </authorList>
    </citation>
    <scope>NUCLEOTIDE SEQUENCE [LARGE SCALE GENOMIC DNA]</scope>
    <source>
        <strain evidence="6 7">SM1T</strain>
    </source>
</reference>
<dbReference type="Proteomes" id="UP000488936">
    <property type="component" value="Unassembled WGS sequence"/>
</dbReference>
<dbReference type="InterPro" id="IPR017850">
    <property type="entry name" value="Alkaline_phosphatase_core_sf"/>
</dbReference>
<keyword evidence="1" id="KW-0597">Phosphoprotein</keyword>
<feature type="binding site" evidence="3">
    <location>
        <position position="285"/>
    </location>
    <ligand>
        <name>Zn(2+)</name>
        <dbReference type="ChEBI" id="CHEBI:29105"/>
        <label>2</label>
    </ligand>
</feature>
<comment type="cofactor">
    <cofactor evidence="3">
        <name>Zn(2+)</name>
        <dbReference type="ChEBI" id="CHEBI:29105"/>
    </cofactor>
    <text evidence="3">Binds 2 Zn(2+) ions.</text>
</comment>
<protein>
    <submittedName>
        <fullName evidence="6">Alkaline phosphatase</fullName>
    </submittedName>
</protein>
<dbReference type="Gene3D" id="3.40.720.10">
    <property type="entry name" value="Alkaline Phosphatase, subunit A"/>
    <property type="match status" value="1"/>
</dbReference>
<dbReference type="EMBL" id="WMJY01000013">
    <property type="protein sequence ID" value="MTH29745.1"/>
    <property type="molecule type" value="Genomic_DNA"/>
</dbReference>
<evidence type="ECO:0000256" key="1">
    <source>
        <dbReference type="ARBA" id="ARBA00022553"/>
    </source>
</evidence>
<dbReference type="PANTHER" id="PTHR11596:SF5">
    <property type="entry name" value="ALKALINE PHOSPHATASE"/>
    <property type="match status" value="1"/>
</dbReference>
<comment type="caution">
    <text evidence="6">The sequence shown here is derived from an EMBL/GenBank/DDBJ whole genome shotgun (WGS) entry which is preliminary data.</text>
</comment>
<gene>
    <name evidence="6" type="ORF">GJV77_07415</name>
</gene>
<sequence length="598" mass="66122">MKKLFIALSVLVSSACVIAQESKVKLHSHNDYQQTLPFWNAYTNGLESIEIDLVLVDGKLYVAHEKQTMHEHRTIENLYLKPLVQAQELAIGKGNKVQFLLDLKSNAKASLEVLVPVLEKYKDFIEEHQVAFVLSGSKPDADYFKTLPTYIKIDHQKLDKLEDSQMWDRVAMVSLSFRDFSVWNGKGRMVEAERQAVQQIIDKVHAMGKPIRFWATPDGKTAWKAFMDMGIDYINTDKPYEVKKYMDHLPNYIYTNAQSTAVYKPTFKSDDKNSKIKNVILLIGDGNGLTQISAAALANGGDLTMLQLKQMGLIKTQAADDFTTDSAAGGTAIATGEKSYNRSIGMSMQRKPLENMTELLSKYDFSTAVLTTDEVIGATPSAFYAHQLDRDDNSLIAKDLLNSEIDVFVGGGKKAFKDVAIDEVFTLLGSVDQIGNSTADKVGVFLAEAGLPGVINGRDDVLARATKETISFLQAKDKPFFMLVEGAKIDSYGHFNNTGGIVTEGIDFDKAVAEAIKFADKDGQTLVVVTADHETGGFAIPQGNVEKGFIEGDFISNDHSGAMVPIFAYGPKSSEFRGVYENNEVFHKIIKLLKIKQK</sequence>
<comment type="similarity">
    <text evidence="4">Belongs to the alkaline phosphatase family.</text>
</comment>
<feature type="binding site" evidence="3">
    <location>
        <position position="532"/>
    </location>
    <ligand>
        <name>Zn(2+)</name>
        <dbReference type="ChEBI" id="CHEBI:29105"/>
        <label>2</label>
    </ligand>
</feature>
<dbReference type="PRINTS" id="PR00113">
    <property type="entry name" value="ALKPHPHTASE"/>
</dbReference>
<feature type="binding site" evidence="3">
    <location>
        <position position="490"/>
    </location>
    <ligand>
        <name>Zn(2+)</name>
        <dbReference type="ChEBI" id="CHEBI:29105"/>
        <label>2</label>
    </ligand>
</feature>
<dbReference type="SUPFAM" id="SSF51695">
    <property type="entry name" value="PLC-like phosphodiesterases"/>
    <property type="match status" value="1"/>
</dbReference>
<dbReference type="PROSITE" id="PS51257">
    <property type="entry name" value="PROKAR_LIPOPROTEIN"/>
    <property type="match status" value="1"/>
</dbReference>